<feature type="region of interest" description="Disordered" evidence="1">
    <location>
        <begin position="151"/>
        <end position="181"/>
    </location>
</feature>
<protein>
    <submittedName>
        <fullName evidence="3">Uncharacterized protein</fullName>
    </submittedName>
</protein>
<feature type="signal peptide" evidence="2">
    <location>
        <begin position="1"/>
        <end position="18"/>
    </location>
</feature>
<reference evidence="3" key="1">
    <citation type="journal article" date="2020" name="Stud. Mycol.">
        <title>101 Dothideomycetes genomes: a test case for predicting lifestyles and emergence of pathogens.</title>
        <authorList>
            <person name="Haridas S."/>
            <person name="Albert R."/>
            <person name="Binder M."/>
            <person name="Bloem J."/>
            <person name="Labutti K."/>
            <person name="Salamov A."/>
            <person name="Andreopoulos B."/>
            <person name="Baker S."/>
            <person name="Barry K."/>
            <person name="Bills G."/>
            <person name="Bluhm B."/>
            <person name="Cannon C."/>
            <person name="Castanera R."/>
            <person name="Culley D."/>
            <person name="Daum C."/>
            <person name="Ezra D."/>
            <person name="Gonzalez J."/>
            <person name="Henrissat B."/>
            <person name="Kuo A."/>
            <person name="Liang C."/>
            <person name="Lipzen A."/>
            <person name="Lutzoni F."/>
            <person name="Magnuson J."/>
            <person name="Mondo S."/>
            <person name="Nolan M."/>
            <person name="Ohm R."/>
            <person name="Pangilinan J."/>
            <person name="Park H.-J."/>
            <person name="Ramirez L."/>
            <person name="Alfaro M."/>
            <person name="Sun H."/>
            <person name="Tritt A."/>
            <person name="Yoshinaga Y."/>
            <person name="Zwiers L.-H."/>
            <person name="Turgeon B."/>
            <person name="Goodwin S."/>
            <person name="Spatafora J."/>
            <person name="Crous P."/>
            <person name="Grigoriev I."/>
        </authorList>
    </citation>
    <scope>NUCLEOTIDE SEQUENCE</scope>
    <source>
        <strain evidence="3">CBS 279.74</strain>
    </source>
</reference>
<evidence type="ECO:0000313" key="3">
    <source>
        <dbReference type="EMBL" id="KAF2711995.1"/>
    </source>
</evidence>
<name>A0A6G1KHH0_9PLEO</name>
<dbReference type="Proteomes" id="UP000799428">
    <property type="component" value="Unassembled WGS sequence"/>
</dbReference>
<evidence type="ECO:0000313" key="4">
    <source>
        <dbReference type="Proteomes" id="UP000799428"/>
    </source>
</evidence>
<evidence type="ECO:0000256" key="1">
    <source>
        <dbReference type="SAM" id="MobiDB-lite"/>
    </source>
</evidence>
<organism evidence="3 4">
    <name type="scientific">Pleomassaria siparia CBS 279.74</name>
    <dbReference type="NCBI Taxonomy" id="1314801"/>
    <lineage>
        <taxon>Eukaryota</taxon>
        <taxon>Fungi</taxon>
        <taxon>Dikarya</taxon>
        <taxon>Ascomycota</taxon>
        <taxon>Pezizomycotina</taxon>
        <taxon>Dothideomycetes</taxon>
        <taxon>Pleosporomycetidae</taxon>
        <taxon>Pleosporales</taxon>
        <taxon>Pleomassariaceae</taxon>
        <taxon>Pleomassaria</taxon>
    </lineage>
</organism>
<keyword evidence="2" id="KW-0732">Signal</keyword>
<sequence>MKFTIVALITAFIATAVAAPYGYGRCELGGKADLLDRDAEVTRGIRRYRQYPIFDRDEVMASVKWINTVACTDDAAFYCLVKLDNSLWPLLLSAPSPVVPPIPKAAIVLECNGNAIEKVTVVTERLAMNIPTQSCAEKNLEWERTHAKNWKKDPGRQMTREKAMKKEVKQKKKKNKTKDATTKKIIETELRI</sequence>
<dbReference type="EMBL" id="MU005766">
    <property type="protein sequence ID" value="KAF2711995.1"/>
    <property type="molecule type" value="Genomic_DNA"/>
</dbReference>
<keyword evidence="4" id="KW-1185">Reference proteome</keyword>
<gene>
    <name evidence="3" type="ORF">K504DRAFT_452253</name>
</gene>
<feature type="compositionally biased region" description="Basic and acidic residues" evidence="1">
    <location>
        <begin position="151"/>
        <end position="167"/>
    </location>
</feature>
<evidence type="ECO:0000256" key="2">
    <source>
        <dbReference type="SAM" id="SignalP"/>
    </source>
</evidence>
<feature type="chain" id="PRO_5026303665" evidence="2">
    <location>
        <begin position="19"/>
        <end position="192"/>
    </location>
</feature>
<proteinExistence type="predicted"/>
<accession>A0A6G1KHH0</accession>
<dbReference type="AlphaFoldDB" id="A0A6G1KHH0"/>